<organism evidence="1">
    <name type="scientific">Oppiella nova</name>
    <dbReference type="NCBI Taxonomy" id="334625"/>
    <lineage>
        <taxon>Eukaryota</taxon>
        <taxon>Metazoa</taxon>
        <taxon>Ecdysozoa</taxon>
        <taxon>Arthropoda</taxon>
        <taxon>Chelicerata</taxon>
        <taxon>Arachnida</taxon>
        <taxon>Acari</taxon>
        <taxon>Acariformes</taxon>
        <taxon>Sarcoptiformes</taxon>
        <taxon>Oribatida</taxon>
        <taxon>Brachypylina</taxon>
        <taxon>Oppioidea</taxon>
        <taxon>Oppiidae</taxon>
        <taxon>Oppiella</taxon>
    </lineage>
</organism>
<dbReference type="Proteomes" id="UP000728032">
    <property type="component" value="Unassembled WGS sequence"/>
</dbReference>
<protein>
    <submittedName>
        <fullName evidence="1">Uncharacterized protein</fullName>
    </submittedName>
</protein>
<dbReference type="AlphaFoldDB" id="A0A7R9QZW9"/>
<dbReference type="EMBL" id="OC946372">
    <property type="protein sequence ID" value="CAD7663239.1"/>
    <property type="molecule type" value="Genomic_DNA"/>
</dbReference>
<accession>A0A7R9QZW9</accession>
<evidence type="ECO:0000313" key="1">
    <source>
        <dbReference type="EMBL" id="CAD7663239.1"/>
    </source>
</evidence>
<dbReference type="EMBL" id="CAJPVJ010031547">
    <property type="protein sequence ID" value="CAG2180376.1"/>
    <property type="molecule type" value="Genomic_DNA"/>
</dbReference>
<dbReference type="OrthoDB" id="6097640at2759"/>
<feature type="non-terminal residue" evidence="1">
    <location>
        <position position="58"/>
    </location>
</feature>
<sequence length="58" mass="6530">MDNNWVDGTTRTFICYACAKGDSTFYTDNGYTIYGRAFSHCIAEYACSLSLTEILNKL</sequence>
<name>A0A7R9QZW9_9ACAR</name>
<gene>
    <name evidence="1" type="ORF">ONB1V03_LOCUS19799</name>
</gene>
<keyword evidence="2" id="KW-1185">Reference proteome</keyword>
<proteinExistence type="predicted"/>
<reference evidence="1" key="1">
    <citation type="submission" date="2020-11" db="EMBL/GenBank/DDBJ databases">
        <authorList>
            <person name="Tran Van P."/>
        </authorList>
    </citation>
    <scope>NUCLEOTIDE SEQUENCE</scope>
</reference>
<evidence type="ECO:0000313" key="2">
    <source>
        <dbReference type="Proteomes" id="UP000728032"/>
    </source>
</evidence>